<evidence type="ECO:0000256" key="3">
    <source>
        <dbReference type="SAM" id="SignalP"/>
    </source>
</evidence>
<feature type="domain" description="Beta-lactamase-related" evidence="4">
    <location>
        <begin position="50"/>
        <end position="352"/>
    </location>
</feature>
<dbReference type="Pfam" id="PF00144">
    <property type="entry name" value="Beta-lactamase"/>
    <property type="match status" value="1"/>
</dbReference>
<evidence type="ECO:0000256" key="2">
    <source>
        <dbReference type="ARBA" id="ARBA00023136"/>
    </source>
</evidence>
<dbReference type="RefSeq" id="WP_343847573.1">
    <property type="nucleotide sequence ID" value="NZ_BAAAEI010000031.1"/>
</dbReference>
<dbReference type="Gene3D" id="3.40.710.10">
    <property type="entry name" value="DD-peptidase/beta-lactamase superfamily"/>
    <property type="match status" value="1"/>
</dbReference>
<dbReference type="PANTHER" id="PTHR46825">
    <property type="entry name" value="D-ALANYL-D-ALANINE-CARBOXYPEPTIDASE/ENDOPEPTIDASE AMPH"/>
    <property type="match status" value="1"/>
</dbReference>
<dbReference type="EMBL" id="BAAAEI010000031">
    <property type="protein sequence ID" value="GAA0375384.1"/>
    <property type="molecule type" value="Genomic_DNA"/>
</dbReference>
<comment type="subcellular location">
    <subcellularLocation>
        <location evidence="1">Membrane</location>
    </subcellularLocation>
</comment>
<protein>
    <recommendedName>
        <fullName evidence="4">Beta-lactamase-related domain-containing protein</fullName>
    </recommendedName>
</protein>
<dbReference type="PANTHER" id="PTHR46825:SF11">
    <property type="entry name" value="PENICILLIN-BINDING PROTEIN 4"/>
    <property type="match status" value="1"/>
</dbReference>
<sequence>MKSLVGITSILMLLLAGGCSTSPSDSVTQRTPHPFCALPNDMAKRLDQALAEEYQQGTFSGTVLISRQQQQVLDCSYGEADKQGQQLNNDQTLSDIGSIAKTFTAAAVLLLQAEGQLQLSDSVGHFYADAPTDKQDISILQLLTHQSGLDNFHNNSDFEAISREQAEQRILAMPLISPPGSDIAYSNAAYTLLAAIVERVSGQTFEQFVQQRLLSPLALRSTGFYTDPRLNSQPIAKGYGGQHSGERTYDKPLTWALKGAGGMLSTSKDLQRWFRALQDSEQLPAALRHQVFLPANKKWTLGNWAISGANGMSIWQMGGSTDFGYTALVQYVPERDLLIVLTLNSYSDKYANATHHRISRNLLLPLLL</sequence>
<evidence type="ECO:0000313" key="5">
    <source>
        <dbReference type="EMBL" id="GAA0375384.1"/>
    </source>
</evidence>
<evidence type="ECO:0000259" key="4">
    <source>
        <dbReference type="Pfam" id="PF00144"/>
    </source>
</evidence>
<dbReference type="InterPro" id="IPR012338">
    <property type="entry name" value="Beta-lactam/transpept-like"/>
</dbReference>
<accession>A0ABN0XX14</accession>
<evidence type="ECO:0000256" key="1">
    <source>
        <dbReference type="ARBA" id="ARBA00004370"/>
    </source>
</evidence>
<dbReference type="SUPFAM" id="SSF56601">
    <property type="entry name" value="beta-lactamase/transpeptidase-like"/>
    <property type="match status" value="1"/>
</dbReference>
<feature type="chain" id="PRO_5045985534" description="Beta-lactamase-related domain-containing protein" evidence="3">
    <location>
        <begin position="22"/>
        <end position="368"/>
    </location>
</feature>
<reference evidence="5 6" key="1">
    <citation type="journal article" date="2019" name="Int. J. Syst. Evol. Microbiol.">
        <title>The Global Catalogue of Microorganisms (GCM) 10K type strain sequencing project: providing services to taxonomists for standard genome sequencing and annotation.</title>
        <authorList>
            <consortium name="The Broad Institute Genomics Platform"/>
            <consortium name="The Broad Institute Genome Sequencing Center for Infectious Disease"/>
            <person name="Wu L."/>
            <person name="Ma J."/>
        </authorList>
    </citation>
    <scope>NUCLEOTIDE SEQUENCE [LARGE SCALE GENOMIC DNA]</scope>
    <source>
        <strain evidence="5 6">JCM 13378</strain>
    </source>
</reference>
<feature type="signal peptide" evidence="3">
    <location>
        <begin position="1"/>
        <end position="21"/>
    </location>
</feature>
<dbReference type="Proteomes" id="UP001501757">
    <property type="component" value="Unassembled WGS sequence"/>
</dbReference>
<gene>
    <name evidence="5" type="ORF">GCM10009092_44510</name>
</gene>
<dbReference type="PROSITE" id="PS51257">
    <property type="entry name" value="PROKAR_LIPOPROTEIN"/>
    <property type="match status" value="1"/>
</dbReference>
<dbReference type="InterPro" id="IPR001466">
    <property type="entry name" value="Beta-lactam-related"/>
</dbReference>
<organism evidence="5 6">
    <name type="scientific">Bowmanella denitrificans</name>
    <dbReference type="NCBI Taxonomy" id="366582"/>
    <lineage>
        <taxon>Bacteria</taxon>
        <taxon>Pseudomonadati</taxon>
        <taxon>Pseudomonadota</taxon>
        <taxon>Gammaproteobacteria</taxon>
        <taxon>Alteromonadales</taxon>
        <taxon>Alteromonadaceae</taxon>
        <taxon>Bowmanella</taxon>
    </lineage>
</organism>
<keyword evidence="2" id="KW-0472">Membrane</keyword>
<keyword evidence="3" id="KW-0732">Signal</keyword>
<dbReference type="InterPro" id="IPR050491">
    <property type="entry name" value="AmpC-like"/>
</dbReference>
<name>A0ABN0XX14_9ALTE</name>
<proteinExistence type="predicted"/>
<evidence type="ECO:0000313" key="6">
    <source>
        <dbReference type="Proteomes" id="UP001501757"/>
    </source>
</evidence>
<keyword evidence="6" id="KW-1185">Reference proteome</keyword>
<comment type="caution">
    <text evidence="5">The sequence shown here is derived from an EMBL/GenBank/DDBJ whole genome shotgun (WGS) entry which is preliminary data.</text>
</comment>